<dbReference type="PROSITE" id="PS50048">
    <property type="entry name" value="ZN2_CY6_FUNGAL_2"/>
    <property type="match status" value="1"/>
</dbReference>
<dbReference type="PANTHER" id="PTHR47338">
    <property type="entry name" value="ZN(II)2CYS6 TRANSCRIPTION FACTOR (EUROFUNG)-RELATED"/>
    <property type="match status" value="1"/>
</dbReference>
<evidence type="ECO:0000256" key="2">
    <source>
        <dbReference type="ARBA" id="ARBA00022723"/>
    </source>
</evidence>
<evidence type="ECO:0000256" key="4">
    <source>
        <dbReference type="ARBA" id="ARBA00023163"/>
    </source>
</evidence>
<keyword evidence="3" id="KW-0805">Transcription regulation</keyword>
<name>A0AA39GFI4_SARSR</name>
<reference evidence="8" key="1">
    <citation type="submission" date="2022-10" db="EMBL/GenBank/DDBJ databases">
        <title>Determination and structural analysis of whole genome sequence of Sarocladium strictum F4-1.</title>
        <authorList>
            <person name="Hu L."/>
            <person name="Jiang Y."/>
        </authorList>
    </citation>
    <scope>NUCLEOTIDE SEQUENCE</scope>
    <source>
        <strain evidence="8">F4-1</strain>
    </source>
</reference>
<dbReference type="InterPro" id="IPR036864">
    <property type="entry name" value="Zn2-C6_fun-type_DNA-bd_sf"/>
</dbReference>
<dbReference type="PANTHER" id="PTHR47338:SF6">
    <property type="entry name" value="ZN(II)2CYS6 TRANSCRIPTION FACTOR (EUROFUNG)"/>
    <property type="match status" value="1"/>
</dbReference>
<dbReference type="InterPro" id="IPR001138">
    <property type="entry name" value="Zn2Cys6_DnaBD"/>
</dbReference>
<keyword evidence="5" id="KW-0539">Nucleus</keyword>
<dbReference type="Proteomes" id="UP001175261">
    <property type="component" value="Unassembled WGS sequence"/>
</dbReference>
<accession>A0AA39GFI4</accession>
<proteinExistence type="predicted"/>
<feature type="region of interest" description="Disordered" evidence="6">
    <location>
        <begin position="628"/>
        <end position="651"/>
    </location>
</feature>
<dbReference type="EMBL" id="JAPDFR010000005">
    <property type="protein sequence ID" value="KAK0386395.1"/>
    <property type="molecule type" value="Genomic_DNA"/>
</dbReference>
<evidence type="ECO:0000256" key="6">
    <source>
        <dbReference type="SAM" id="MobiDB-lite"/>
    </source>
</evidence>
<dbReference type="SUPFAM" id="SSF57701">
    <property type="entry name" value="Zn2/Cys6 DNA-binding domain"/>
    <property type="match status" value="1"/>
</dbReference>
<evidence type="ECO:0000256" key="1">
    <source>
        <dbReference type="ARBA" id="ARBA00004123"/>
    </source>
</evidence>
<feature type="compositionally biased region" description="Polar residues" evidence="6">
    <location>
        <begin position="108"/>
        <end position="121"/>
    </location>
</feature>
<comment type="subcellular location">
    <subcellularLocation>
        <location evidence="1">Nucleus</location>
    </subcellularLocation>
</comment>
<gene>
    <name evidence="8" type="ORF">NLU13_6232</name>
</gene>
<sequence length="698" mass="77543">MNERRARHYRRVAQACENCRRKKIRCPGQKPDCSACSRLNQECCYKQDDTSAATRVERRMSDRLLRVEERLDQIFNSISNSPTQPSVPPQSAQEATPASTAGVHHAGSITSPGVWSTQPSPGITPKESINMALQVYFEHIHRQPLWLLDPDSGTPLETSEELMCIVLALSITCCPSKLTGSDLKPSSFYAARASSLAMLQVASQQVTIQTLQCLCLLAFYHAISGDIHLAGTNITITRSVLCYFMHSKTPHGITSSDESKVFWSVTYLEALYGPPSLSSAIPGHIGSPRLSILEPGTISVDGIPLPESFLPSGSAMQYDDLDDIWSQSMRLCSLWQKTRIYVFQCIEGLDEAPWQPTSTYNDLCSRIMDLEEIWPRRLSYNTAKFQDRSPEDIQAHKLTWIPWLKVQVIYHAVHCVINHPFLYSLESTRAICPTNTFWRASFEKALRHCTWVSRLIRLAGEKGLTLTDPIFAQAAGVAGSLHLYWMRAQDDALRQSASRNLRFCQTLVSSIAEHWPVCRSIERALQVLVDSLHSSHNVAGPEKSTITGPLSLMWTLLDISVPQFPSSSGSRSHHKASWAGSVECRARAPVEEEADADSDPRDLRESTARYASPPVWASSRLADIEAATAPGGQAEASDSRFQEERMDAEWSEPTMGGAVALGQDDIVLVDPTWGPLEYMMRLGDTASSSLDPWDFGNL</sequence>
<dbReference type="GO" id="GO:0005634">
    <property type="term" value="C:nucleus"/>
    <property type="evidence" value="ECO:0007669"/>
    <property type="project" value="UniProtKB-SubCell"/>
</dbReference>
<feature type="compositionally biased region" description="Basic and acidic residues" evidence="6">
    <location>
        <begin position="637"/>
        <end position="648"/>
    </location>
</feature>
<dbReference type="AlphaFoldDB" id="A0AA39GFI4"/>
<feature type="compositionally biased region" description="Basic and acidic residues" evidence="6">
    <location>
        <begin position="598"/>
        <end position="607"/>
    </location>
</feature>
<keyword evidence="9" id="KW-1185">Reference proteome</keyword>
<dbReference type="CDD" id="cd00067">
    <property type="entry name" value="GAL4"/>
    <property type="match status" value="1"/>
</dbReference>
<dbReference type="PROSITE" id="PS00463">
    <property type="entry name" value="ZN2_CY6_FUNGAL_1"/>
    <property type="match status" value="1"/>
</dbReference>
<keyword evidence="2" id="KW-0479">Metal-binding</keyword>
<dbReference type="Pfam" id="PF00172">
    <property type="entry name" value="Zn_clus"/>
    <property type="match status" value="1"/>
</dbReference>
<comment type="caution">
    <text evidence="8">The sequence shown here is derived from an EMBL/GenBank/DDBJ whole genome shotgun (WGS) entry which is preliminary data.</text>
</comment>
<dbReference type="CDD" id="cd12148">
    <property type="entry name" value="fungal_TF_MHR"/>
    <property type="match status" value="1"/>
</dbReference>
<evidence type="ECO:0000256" key="3">
    <source>
        <dbReference type="ARBA" id="ARBA00023015"/>
    </source>
</evidence>
<evidence type="ECO:0000313" key="8">
    <source>
        <dbReference type="EMBL" id="KAK0386395.1"/>
    </source>
</evidence>
<feature type="region of interest" description="Disordered" evidence="6">
    <location>
        <begin position="589"/>
        <end position="609"/>
    </location>
</feature>
<dbReference type="SMART" id="SM00066">
    <property type="entry name" value="GAL4"/>
    <property type="match status" value="1"/>
</dbReference>
<evidence type="ECO:0000313" key="9">
    <source>
        <dbReference type="Proteomes" id="UP001175261"/>
    </source>
</evidence>
<evidence type="ECO:0000259" key="7">
    <source>
        <dbReference type="PROSITE" id="PS50048"/>
    </source>
</evidence>
<dbReference type="Gene3D" id="4.10.240.10">
    <property type="entry name" value="Zn(2)-C6 fungal-type DNA-binding domain"/>
    <property type="match status" value="1"/>
</dbReference>
<dbReference type="GO" id="GO:0008270">
    <property type="term" value="F:zinc ion binding"/>
    <property type="evidence" value="ECO:0007669"/>
    <property type="project" value="InterPro"/>
</dbReference>
<protein>
    <recommendedName>
        <fullName evidence="7">Zn(2)-C6 fungal-type domain-containing protein</fullName>
    </recommendedName>
</protein>
<feature type="region of interest" description="Disordered" evidence="6">
    <location>
        <begin position="77"/>
        <end position="122"/>
    </location>
</feature>
<feature type="domain" description="Zn(2)-C6 fungal-type" evidence="7">
    <location>
        <begin position="15"/>
        <end position="45"/>
    </location>
</feature>
<dbReference type="GO" id="GO:0000981">
    <property type="term" value="F:DNA-binding transcription factor activity, RNA polymerase II-specific"/>
    <property type="evidence" value="ECO:0007669"/>
    <property type="project" value="InterPro"/>
</dbReference>
<feature type="compositionally biased region" description="Polar residues" evidence="6">
    <location>
        <begin position="77"/>
        <end position="99"/>
    </location>
</feature>
<dbReference type="InterPro" id="IPR050815">
    <property type="entry name" value="TF_fung"/>
</dbReference>
<keyword evidence="4" id="KW-0804">Transcription</keyword>
<evidence type="ECO:0000256" key="5">
    <source>
        <dbReference type="ARBA" id="ARBA00023242"/>
    </source>
</evidence>
<organism evidence="8 9">
    <name type="scientific">Sarocladium strictum</name>
    <name type="common">Black bundle disease fungus</name>
    <name type="synonym">Acremonium strictum</name>
    <dbReference type="NCBI Taxonomy" id="5046"/>
    <lineage>
        <taxon>Eukaryota</taxon>
        <taxon>Fungi</taxon>
        <taxon>Dikarya</taxon>
        <taxon>Ascomycota</taxon>
        <taxon>Pezizomycotina</taxon>
        <taxon>Sordariomycetes</taxon>
        <taxon>Hypocreomycetidae</taxon>
        <taxon>Hypocreales</taxon>
        <taxon>Sarocladiaceae</taxon>
        <taxon>Sarocladium</taxon>
    </lineage>
</organism>